<dbReference type="SUPFAM" id="SSF51735">
    <property type="entry name" value="NAD(P)-binding Rossmann-fold domains"/>
    <property type="match status" value="1"/>
</dbReference>
<dbReference type="Gene3D" id="3.40.50.720">
    <property type="entry name" value="NAD(P)-binding Rossmann-like Domain"/>
    <property type="match status" value="2"/>
</dbReference>
<dbReference type="PANTHER" id="PTHR43333">
    <property type="entry name" value="2-HACID_DH_C DOMAIN-CONTAINING PROTEIN"/>
    <property type="match status" value="1"/>
</dbReference>
<dbReference type="RefSeq" id="WP_048725844.1">
    <property type="nucleotide sequence ID" value="NZ_JBJGXJ010000015.1"/>
</dbReference>
<dbReference type="InterPro" id="IPR006140">
    <property type="entry name" value="D-isomer_DH_NAD-bd"/>
</dbReference>
<keyword evidence="5" id="KW-1185">Reference proteome</keyword>
<feature type="domain" description="D-isomer specific 2-hydroxyacid dehydrogenase NAD-binding" evidence="3">
    <location>
        <begin position="103"/>
        <end position="274"/>
    </location>
</feature>
<dbReference type="OrthoDB" id="9787219at2"/>
<dbReference type="AlphaFoldDB" id="A0A0J8FWF9"/>
<dbReference type="Proteomes" id="UP000037551">
    <property type="component" value="Unassembled WGS sequence"/>
</dbReference>
<accession>A0A0J8FWF9</accession>
<dbReference type="PANTHER" id="PTHR43333:SF1">
    <property type="entry name" value="D-ISOMER SPECIFIC 2-HYDROXYACID DEHYDROGENASE NAD-BINDING DOMAIN-CONTAINING PROTEIN"/>
    <property type="match status" value="1"/>
</dbReference>
<reference evidence="4 5" key="1">
    <citation type="submission" date="2015-06" db="EMBL/GenBank/DDBJ databases">
        <title>Draft genome sequence of an Antarctic Pseudomonas sp. strain KG01 with full potential for biotechnological applications.</title>
        <authorList>
            <person name="Pavlov M.S."/>
            <person name="Lira F."/>
            <person name="Martinez J.L."/>
            <person name="Marshall S.H."/>
        </authorList>
    </citation>
    <scope>NUCLEOTIDE SEQUENCE [LARGE SCALE GENOMIC DNA]</scope>
    <source>
        <strain evidence="4 5">KG01</strain>
    </source>
</reference>
<evidence type="ECO:0000259" key="3">
    <source>
        <dbReference type="Pfam" id="PF02826"/>
    </source>
</evidence>
<dbReference type="STRING" id="1674920.ACR52_15785"/>
<evidence type="ECO:0000313" key="5">
    <source>
        <dbReference type="Proteomes" id="UP000037551"/>
    </source>
</evidence>
<keyword evidence="2" id="KW-0520">NAD</keyword>
<dbReference type="InterPro" id="IPR036291">
    <property type="entry name" value="NAD(P)-bd_dom_sf"/>
</dbReference>
<dbReference type="CDD" id="cd05300">
    <property type="entry name" value="2-Hacid_dh_1"/>
    <property type="match status" value="1"/>
</dbReference>
<evidence type="ECO:0000256" key="2">
    <source>
        <dbReference type="ARBA" id="ARBA00023027"/>
    </source>
</evidence>
<protein>
    <submittedName>
        <fullName evidence="4">2-hydroxyacid dehydrogenase</fullName>
    </submittedName>
</protein>
<dbReference type="PATRIC" id="fig|1674920.3.peg.1078"/>
<name>A0A0J8FWF9_9PSED</name>
<evidence type="ECO:0000256" key="1">
    <source>
        <dbReference type="ARBA" id="ARBA00023002"/>
    </source>
</evidence>
<evidence type="ECO:0000313" key="4">
    <source>
        <dbReference type="EMBL" id="KMT54622.1"/>
    </source>
</evidence>
<sequence length="310" mass="34025">MRVLIAEQDHPLYAQLLRDAAPDLEVLTTGDSAELSRLAADCPVWLGQPDLMATLLRQGHQPQWLQSTWAGITPLLAEGLPRDYRLTRAVGIFGQVMAEFVLTYMLGHEREVLARLVSQVERKWDSRMGQSLAGRTALIVGTGDIGQRVAEFLVPFGVKLYGIASTAREQAPFVEVAGLDQLGRLAGEADYVINLLPNTPETHDLYDAALFKQFKPSGLFINVGRGVAVVDADLVEALKEGHLAGAVIDVCRQEPLPQRHPFWTAWGLLLTGHSSAPTSPSMMVQLFVENVRAFQAGEALRGEVDFERGY</sequence>
<gene>
    <name evidence="4" type="ORF">ACR52_15785</name>
</gene>
<dbReference type="GO" id="GO:0016491">
    <property type="term" value="F:oxidoreductase activity"/>
    <property type="evidence" value="ECO:0007669"/>
    <property type="project" value="UniProtKB-KW"/>
</dbReference>
<dbReference type="GO" id="GO:0051287">
    <property type="term" value="F:NAD binding"/>
    <property type="evidence" value="ECO:0007669"/>
    <property type="project" value="InterPro"/>
</dbReference>
<proteinExistence type="predicted"/>
<comment type="caution">
    <text evidence="4">The sequence shown here is derived from an EMBL/GenBank/DDBJ whole genome shotgun (WGS) entry which is preliminary data.</text>
</comment>
<dbReference type="Pfam" id="PF02826">
    <property type="entry name" value="2-Hacid_dh_C"/>
    <property type="match status" value="1"/>
</dbReference>
<keyword evidence="1" id="KW-0560">Oxidoreductase</keyword>
<dbReference type="EMBL" id="LFMW01000010">
    <property type="protein sequence ID" value="KMT54622.1"/>
    <property type="molecule type" value="Genomic_DNA"/>
</dbReference>
<organism evidence="4 5">
    <name type="scientific">Pseudomonas fildesensis</name>
    <dbReference type="NCBI Taxonomy" id="1674920"/>
    <lineage>
        <taxon>Bacteria</taxon>
        <taxon>Pseudomonadati</taxon>
        <taxon>Pseudomonadota</taxon>
        <taxon>Gammaproteobacteria</taxon>
        <taxon>Pseudomonadales</taxon>
        <taxon>Pseudomonadaceae</taxon>
        <taxon>Pseudomonas</taxon>
    </lineage>
</organism>